<comment type="caution">
    <text evidence="2">The sequence shown here is derived from an EMBL/GenBank/DDBJ whole genome shotgun (WGS) entry which is preliminary data.</text>
</comment>
<evidence type="ECO:0000313" key="3">
    <source>
        <dbReference type="Proteomes" id="UP000275076"/>
    </source>
</evidence>
<feature type="transmembrane region" description="Helical" evidence="1">
    <location>
        <begin position="179"/>
        <end position="196"/>
    </location>
</feature>
<feature type="transmembrane region" description="Helical" evidence="1">
    <location>
        <begin position="346"/>
        <end position="366"/>
    </location>
</feature>
<feature type="transmembrane region" description="Helical" evidence="1">
    <location>
        <begin position="69"/>
        <end position="96"/>
    </location>
</feature>
<organism evidence="2 3">
    <name type="scientific">Salibacterium salarium</name>
    <dbReference type="NCBI Taxonomy" id="284579"/>
    <lineage>
        <taxon>Bacteria</taxon>
        <taxon>Bacillati</taxon>
        <taxon>Bacillota</taxon>
        <taxon>Bacilli</taxon>
        <taxon>Bacillales</taxon>
        <taxon>Bacillaceae</taxon>
    </lineage>
</organism>
<feature type="transmembrane region" description="Helical" evidence="1">
    <location>
        <begin position="7"/>
        <end position="29"/>
    </location>
</feature>
<feature type="transmembrane region" description="Helical" evidence="1">
    <location>
        <begin position="208"/>
        <end position="228"/>
    </location>
</feature>
<sequence>MGPYLIAGCYIFTAACICFIFLLKDFIFIHFDNFSHWGIIVKELFQSNSLPDESTIITYTSYPPGSALFIYYIVTITGFSESMALISQAILIAGALSPIFIFCSWKNPFYLVGFLFIPAILLFVNSRSFYTLLVDPLLAYLSIAIIIIAYYYRDDWKRMTITILPVLSLLVLTKDSGKIFLAFCFLWIIGLFVRLIRKNSLSTRQKLYTLGYTAGSTILVPLFINLLWSRYVDNAYSSENQLSKFSITKDTLMDINKSPEVIATLLPNVWDAAFDISSNMFQGMLIANAIAVSSIVVILYLYKKTPQTLMFATIFVNVFYVLYIALLYLLYLYLMPEGEAENLAGFTRYQSSAAIFFIGILITFVLKEWMDKQNSYSYLRLPKLTVVVICLSIMTPFLDDGRSFFTHGYANTDIRPTASNLLTELRQQENISPNTRITLLNDIGESDHGFLRHLMRYERMTANTFVHTMCTLAKEKESLIEDIHKSRYLMVIKITSEMEMCLTENSSVENIEPGLYHIEDGVIASKPIHHKDQLNQ</sequence>
<keyword evidence="3" id="KW-1185">Reference proteome</keyword>
<keyword evidence="1" id="KW-0812">Transmembrane</keyword>
<protein>
    <recommendedName>
        <fullName evidence="4">Dolichyl-phosphate-mannose-protein mannosyltransferase</fullName>
    </recommendedName>
</protein>
<evidence type="ECO:0008006" key="4">
    <source>
        <dbReference type="Google" id="ProtNLM"/>
    </source>
</evidence>
<dbReference type="AlphaFoldDB" id="A0A428MWW5"/>
<dbReference type="EMBL" id="RBVX01000034">
    <property type="protein sequence ID" value="RSL30621.1"/>
    <property type="molecule type" value="Genomic_DNA"/>
</dbReference>
<feature type="transmembrane region" description="Helical" evidence="1">
    <location>
        <begin position="130"/>
        <end position="151"/>
    </location>
</feature>
<feature type="transmembrane region" description="Helical" evidence="1">
    <location>
        <begin position="108"/>
        <end position="124"/>
    </location>
</feature>
<reference evidence="2 3" key="1">
    <citation type="submission" date="2018-10" db="EMBL/GenBank/DDBJ databases">
        <title>Draft genome sequence of Bacillus salarius IM0101, isolated from a hypersaline soil in Inner Mongolia, China.</title>
        <authorList>
            <person name="Yamprayoonswat W."/>
            <person name="Boonvisut S."/>
            <person name="Jumpathong W."/>
            <person name="Sittihan S."/>
            <person name="Ruangsuj P."/>
            <person name="Wanthongcharoen S."/>
            <person name="Thongpramul N."/>
            <person name="Pimmason S."/>
            <person name="Yu B."/>
            <person name="Yasawong M."/>
        </authorList>
    </citation>
    <scope>NUCLEOTIDE SEQUENCE [LARGE SCALE GENOMIC DNA]</scope>
    <source>
        <strain evidence="2 3">IM0101</strain>
    </source>
</reference>
<evidence type="ECO:0000256" key="1">
    <source>
        <dbReference type="SAM" id="Phobius"/>
    </source>
</evidence>
<gene>
    <name evidence="2" type="ORF">D7Z54_24990</name>
</gene>
<keyword evidence="1" id="KW-1133">Transmembrane helix</keyword>
<dbReference type="Proteomes" id="UP000275076">
    <property type="component" value="Unassembled WGS sequence"/>
</dbReference>
<keyword evidence="1" id="KW-0472">Membrane</keyword>
<proteinExistence type="predicted"/>
<accession>A0A428MWW5</accession>
<feature type="transmembrane region" description="Helical" evidence="1">
    <location>
        <begin position="309"/>
        <end position="334"/>
    </location>
</feature>
<evidence type="ECO:0000313" key="2">
    <source>
        <dbReference type="EMBL" id="RSL30621.1"/>
    </source>
</evidence>
<feature type="transmembrane region" description="Helical" evidence="1">
    <location>
        <begin position="378"/>
        <end position="398"/>
    </location>
</feature>
<feature type="transmembrane region" description="Helical" evidence="1">
    <location>
        <begin position="280"/>
        <end position="302"/>
    </location>
</feature>
<name>A0A428MWW5_9BACI</name>